<feature type="transmembrane region" description="Helical" evidence="6">
    <location>
        <begin position="139"/>
        <end position="158"/>
    </location>
</feature>
<keyword evidence="8" id="KW-1185">Reference proteome</keyword>
<feature type="transmembrane region" description="Helical" evidence="6">
    <location>
        <begin position="234"/>
        <end position="259"/>
    </location>
</feature>
<dbReference type="EMBL" id="JAQOMS010000002">
    <property type="protein sequence ID" value="MDC2891345.1"/>
    <property type="molecule type" value="Genomic_DNA"/>
</dbReference>
<accession>A0ABT5FJG8</accession>
<dbReference type="Pfam" id="PF01554">
    <property type="entry name" value="MatE"/>
    <property type="match status" value="1"/>
</dbReference>
<proteinExistence type="predicted"/>
<feature type="transmembrane region" description="Helical" evidence="6">
    <location>
        <begin position="313"/>
        <end position="338"/>
    </location>
</feature>
<feature type="transmembrane region" description="Helical" evidence="6">
    <location>
        <begin position="193"/>
        <end position="214"/>
    </location>
</feature>
<keyword evidence="3 6" id="KW-0812">Transmembrane</keyword>
<comment type="subcellular location">
    <subcellularLocation>
        <location evidence="1">Cell membrane</location>
        <topology evidence="1">Multi-pass membrane protein</topology>
    </subcellularLocation>
</comment>
<evidence type="ECO:0000313" key="7">
    <source>
        <dbReference type="EMBL" id="MDC2891345.1"/>
    </source>
</evidence>
<dbReference type="Proteomes" id="UP001528411">
    <property type="component" value="Unassembled WGS sequence"/>
</dbReference>
<evidence type="ECO:0000256" key="1">
    <source>
        <dbReference type="ARBA" id="ARBA00004651"/>
    </source>
</evidence>
<organism evidence="7 8">
    <name type="scientific">Psychrosphaera algicola</name>
    <dbReference type="NCBI Taxonomy" id="3023714"/>
    <lineage>
        <taxon>Bacteria</taxon>
        <taxon>Pseudomonadati</taxon>
        <taxon>Pseudomonadota</taxon>
        <taxon>Gammaproteobacteria</taxon>
        <taxon>Alteromonadales</taxon>
        <taxon>Pseudoalteromonadaceae</taxon>
        <taxon>Psychrosphaera</taxon>
    </lineage>
</organism>
<keyword evidence="4 6" id="KW-1133">Transmembrane helix</keyword>
<evidence type="ECO:0000256" key="4">
    <source>
        <dbReference type="ARBA" id="ARBA00022989"/>
    </source>
</evidence>
<feature type="transmembrane region" description="Helical" evidence="6">
    <location>
        <begin position="56"/>
        <end position="78"/>
    </location>
</feature>
<dbReference type="PANTHER" id="PTHR30250:SF11">
    <property type="entry name" value="O-ANTIGEN TRANSPORTER-RELATED"/>
    <property type="match status" value="1"/>
</dbReference>
<keyword evidence="2" id="KW-1003">Cell membrane</keyword>
<comment type="caution">
    <text evidence="7">The sequence shown here is derived from an EMBL/GenBank/DDBJ whole genome shotgun (WGS) entry which is preliminary data.</text>
</comment>
<reference evidence="7 8" key="1">
    <citation type="submission" date="2023-01" db="EMBL/GenBank/DDBJ databases">
        <title>Psychrosphaera sp. nov., isolated from marine algae.</title>
        <authorList>
            <person name="Bayburt H."/>
            <person name="Choi B.J."/>
            <person name="Kim J.M."/>
            <person name="Choi D.G."/>
            <person name="Jeon C.O."/>
        </authorList>
    </citation>
    <scope>NUCLEOTIDE SEQUENCE [LARGE SCALE GENOMIC DNA]</scope>
    <source>
        <strain evidence="7 8">G1-22</strain>
    </source>
</reference>
<evidence type="ECO:0000256" key="6">
    <source>
        <dbReference type="SAM" id="Phobius"/>
    </source>
</evidence>
<name>A0ABT5FJG8_9GAMM</name>
<dbReference type="RefSeq" id="WP_272182349.1">
    <property type="nucleotide sequence ID" value="NZ_JAQOMS010000002.1"/>
</dbReference>
<dbReference type="InterPro" id="IPR050833">
    <property type="entry name" value="Poly_Biosynth_Transport"/>
</dbReference>
<evidence type="ECO:0000256" key="5">
    <source>
        <dbReference type="ARBA" id="ARBA00023136"/>
    </source>
</evidence>
<protein>
    <submittedName>
        <fullName evidence="7">MATE family efflux transporter</fullName>
    </submittedName>
</protein>
<feature type="transmembrane region" description="Helical" evidence="6">
    <location>
        <begin position="24"/>
        <end position="44"/>
    </location>
</feature>
<keyword evidence="5 6" id="KW-0472">Membrane</keyword>
<sequence>MLGKSKLFKKSVENDFFQVLSQSLYTMIIRVFGAFSGFLLNVCVARTLAPDNAGELFTLLSLALFFGQLATLGLGNWLLKVLSLEKANENAIGLNSTFFQTVYVVLILGTLFSLVIYLSSFQIALLLFDESFEHQSIRILSLAFPFVGLLAILMSAFQAVSKPVLGLAVHSVIQPLLFGLSCLLFVDDLQEAIYSYLLSLFITLPIGFFFWKTIVFTKLVMPKPKWILSNEVDFYGFFFIMIIGIILTQGPILLSAALFSSKDVAFISIAIRIAGLTSFVLVACNMVLSPHFSRLKGSGDIKKIEEFALKGTYLMFALASPLFIVLIVFPEFLLGFLVQTTLLPLPFTNINCWTVC</sequence>
<feature type="transmembrane region" description="Helical" evidence="6">
    <location>
        <begin position="271"/>
        <end position="293"/>
    </location>
</feature>
<dbReference type="InterPro" id="IPR002528">
    <property type="entry name" value="MATE_fam"/>
</dbReference>
<feature type="transmembrane region" description="Helical" evidence="6">
    <location>
        <begin position="98"/>
        <end position="127"/>
    </location>
</feature>
<gene>
    <name evidence="7" type="ORF">PN838_24605</name>
</gene>
<feature type="transmembrane region" description="Helical" evidence="6">
    <location>
        <begin position="164"/>
        <end position="186"/>
    </location>
</feature>
<dbReference type="PANTHER" id="PTHR30250">
    <property type="entry name" value="PST FAMILY PREDICTED COLANIC ACID TRANSPORTER"/>
    <property type="match status" value="1"/>
</dbReference>
<evidence type="ECO:0000256" key="2">
    <source>
        <dbReference type="ARBA" id="ARBA00022475"/>
    </source>
</evidence>
<evidence type="ECO:0000313" key="8">
    <source>
        <dbReference type="Proteomes" id="UP001528411"/>
    </source>
</evidence>
<evidence type="ECO:0000256" key="3">
    <source>
        <dbReference type="ARBA" id="ARBA00022692"/>
    </source>
</evidence>